<keyword evidence="11 13" id="KW-0472">Membrane</keyword>
<evidence type="ECO:0000256" key="1">
    <source>
        <dbReference type="ARBA" id="ARBA00000900"/>
    </source>
</evidence>
<dbReference type="CDD" id="cd16454">
    <property type="entry name" value="RING-H2_PA-TM-RING"/>
    <property type="match status" value="1"/>
</dbReference>
<accession>A0AAQ3KI14</accession>
<dbReference type="InterPro" id="IPR013083">
    <property type="entry name" value="Znf_RING/FYVE/PHD"/>
</dbReference>
<keyword evidence="10 13" id="KW-1133">Transmembrane helix</keyword>
<evidence type="ECO:0000256" key="3">
    <source>
        <dbReference type="ARBA" id="ARBA00012483"/>
    </source>
</evidence>
<keyword evidence="6" id="KW-0479">Metal-binding</keyword>
<evidence type="ECO:0000313" key="15">
    <source>
        <dbReference type="EMBL" id="WOL06797.1"/>
    </source>
</evidence>
<dbReference type="Proteomes" id="UP001327560">
    <property type="component" value="Chromosome 5"/>
</dbReference>
<evidence type="ECO:0000256" key="8">
    <source>
        <dbReference type="ARBA" id="ARBA00022786"/>
    </source>
</evidence>
<sequence length="354" mass="40149">MADSGPFARRGGVGDRNLRPAPPLLLHRQRHRVRANWSIPLLIGRATARGLLAPPSSASAARDTAPMDLEERNYSWGYSRPVVALDVVWNLAFVLIAAAVLLSTLRERPVTPVRAWVFGYASQCLVHVGFVCFEYKRRRRIRERGRNRWTMEGEFVDESDEEHRAFKILESFNAMISLFWWMLGFYWIVVGGQALLQDAPQLYWLTVLFLAFDVFFAIFCIMLACVIGIALCCCLPYIIVVLQAVAGQEGASDAEISTLPKFRFRRTNKPDKFDLEKKHEIAIAVGEQDSSIDLVLPPEDSECCICLSQYEDGAELHSLPCNHHFHSDCIIKWLKINATCPLCKYNILQDYGHA</sequence>
<keyword evidence="7 12" id="KW-0863">Zinc-finger</keyword>
<dbReference type="InterPro" id="IPR001841">
    <property type="entry name" value="Znf_RING"/>
</dbReference>
<keyword evidence="9" id="KW-0862">Zinc</keyword>
<keyword evidence="4" id="KW-0808">Transferase</keyword>
<evidence type="ECO:0000256" key="11">
    <source>
        <dbReference type="ARBA" id="ARBA00023136"/>
    </source>
</evidence>
<feature type="transmembrane region" description="Helical" evidence="13">
    <location>
        <begin position="82"/>
        <end position="103"/>
    </location>
</feature>
<proteinExistence type="predicted"/>
<evidence type="ECO:0000256" key="6">
    <source>
        <dbReference type="ARBA" id="ARBA00022723"/>
    </source>
</evidence>
<feature type="transmembrane region" description="Helical" evidence="13">
    <location>
        <begin position="202"/>
        <end position="235"/>
    </location>
</feature>
<evidence type="ECO:0000256" key="2">
    <source>
        <dbReference type="ARBA" id="ARBA00004141"/>
    </source>
</evidence>
<keyword evidence="16" id="KW-1185">Reference proteome</keyword>
<comment type="subcellular location">
    <subcellularLocation>
        <location evidence="2">Membrane</location>
        <topology evidence="2">Multi-pass membrane protein</topology>
    </subcellularLocation>
</comment>
<keyword evidence="8" id="KW-0833">Ubl conjugation pathway</keyword>
<dbReference type="GO" id="GO:0016020">
    <property type="term" value="C:membrane"/>
    <property type="evidence" value="ECO:0007669"/>
    <property type="project" value="UniProtKB-SubCell"/>
</dbReference>
<feature type="transmembrane region" description="Helical" evidence="13">
    <location>
        <begin position="174"/>
        <end position="196"/>
    </location>
</feature>
<evidence type="ECO:0000256" key="10">
    <source>
        <dbReference type="ARBA" id="ARBA00022989"/>
    </source>
</evidence>
<gene>
    <name evidence="15" type="ORF">Cni_G15531</name>
</gene>
<dbReference type="Pfam" id="PF13639">
    <property type="entry name" value="zf-RING_2"/>
    <property type="match status" value="1"/>
</dbReference>
<protein>
    <recommendedName>
        <fullName evidence="3">RING-type E3 ubiquitin transferase</fullName>
        <ecNumber evidence="3">2.3.2.27</ecNumber>
    </recommendedName>
</protein>
<evidence type="ECO:0000256" key="9">
    <source>
        <dbReference type="ARBA" id="ARBA00022833"/>
    </source>
</evidence>
<feature type="transmembrane region" description="Helical" evidence="13">
    <location>
        <begin position="115"/>
        <end position="135"/>
    </location>
</feature>
<dbReference type="SMART" id="SM00184">
    <property type="entry name" value="RING"/>
    <property type="match status" value="1"/>
</dbReference>
<evidence type="ECO:0000256" key="4">
    <source>
        <dbReference type="ARBA" id="ARBA00022679"/>
    </source>
</evidence>
<dbReference type="GO" id="GO:0000325">
    <property type="term" value="C:plant-type vacuole"/>
    <property type="evidence" value="ECO:0007669"/>
    <property type="project" value="TreeGrafter"/>
</dbReference>
<evidence type="ECO:0000256" key="5">
    <source>
        <dbReference type="ARBA" id="ARBA00022692"/>
    </source>
</evidence>
<organism evidence="15 16">
    <name type="scientific">Canna indica</name>
    <name type="common">Indian-shot</name>
    <dbReference type="NCBI Taxonomy" id="4628"/>
    <lineage>
        <taxon>Eukaryota</taxon>
        <taxon>Viridiplantae</taxon>
        <taxon>Streptophyta</taxon>
        <taxon>Embryophyta</taxon>
        <taxon>Tracheophyta</taxon>
        <taxon>Spermatophyta</taxon>
        <taxon>Magnoliopsida</taxon>
        <taxon>Liliopsida</taxon>
        <taxon>Zingiberales</taxon>
        <taxon>Cannaceae</taxon>
        <taxon>Canna</taxon>
    </lineage>
</organism>
<dbReference type="PANTHER" id="PTHR45977">
    <property type="entry name" value="TARGET OF ERK KINASE MPK-1"/>
    <property type="match status" value="1"/>
</dbReference>
<evidence type="ECO:0000259" key="14">
    <source>
        <dbReference type="PROSITE" id="PS50089"/>
    </source>
</evidence>
<dbReference type="EC" id="2.3.2.27" evidence="3"/>
<dbReference type="EMBL" id="CP136894">
    <property type="protein sequence ID" value="WOL06797.1"/>
    <property type="molecule type" value="Genomic_DNA"/>
</dbReference>
<dbReference type="GO" id="GO:0006511">
    <property type="term" value="P:ubiquitin-dependent protein catabolic process"/>
    <property type="evidence" value="ECO:0007669"/>
    <property type="project" value="TreeGrafter"/>
</dbReference>
<dbReference type="PROSITE" id="PS50089">
    <property type="entry name" value="ZF_RING_2"/>
    <property type="match status" value="1"/>
</dbReference>
<dbReference type="GO" id="GO:0016567">
    <property type="term" value="P:protein ubiquitination"/>
    <property type="evidence" value="ECO:0007669"/>
    <property type="project" value="TreeGrafter"/>
</dbReference>
<comment type="catalytic activity">
    <reaction evidence="1">
        <text>S-ubiquitinyl-[E2 ubiquitin-conjugating enzyme]-L-cysteine + [acceptor protein]-L-lysine = [E2 ubiquitin-conjugating enzyme]-L-cysteine + N(6)-ubiquitinyl-[acceptor protein]-L-lysine.</text>
        <dbReference type="EC" id="2.3.2.27"/>
    </reaction>
</comment>
<feature type="domain" description="RING-type" evidence="14">
    <location>
        <begin position="303"/>
        <end position="344"/>
    </location>
</feature>
<keyword evidence="5 13" id="KW-0812">Transmembrane</keyword>
<dbReference type="GO" id="GO:0008270">
    <property type="term" value="F:zinc ion binding"/>
    <property type="evidence" value="ECO:0007669"/>
    <property type="project" value="UniProtKB-KW"/>
</dbReference>
<dbReference type="Gene3D" id="3.30.40.10">
    <property type="entry name" value="Zinc/RING finger domain, C3HC4 (zinc finger)"/>
    <property type="match status" value="1"/>
</dbReference>
<evidence type="ECO:0000256" key="12">
    <source>
        <dbReference type="PROSITE-ProRule" id="PRU00175"/>
    </source>
</evidence>
<dbReference type="GO" id="GO:0061630">
    <property type="term" value="F:ubiquitin protein ligase activity"/>
    <property type="evidence" value="ECO:0007669"/>
    <property type="project" value="UniProtKB-EC"/>
</dbReference>
<evidence type="ECO:0000256" key="13">
    <source>
        <dbReference type="SAM" id="Phobius"/>
    </source>
</evidence>
<dbReference type="AlphaFoldDB" id="A0AAQ3KI14"/>
<dbReference type="PANTHER" id="PTHR45977:SF19">
    <property type="entry name" value="RING-TYPE DOMAIN-CONTAINING PROTEIN"/>
    <property type="match status" value="1"/>
</dbReference>
<name>A0AAQ3KI14_9LILI</name>
<dbReference type="SUPFAM" id="SSF57850">
    <property type="entry name" value="RING/U-box"/>
    <property type="match status" value="1"/>
</dbReference>
<evidence type="ECO:0000313" key="16">
    <source>
        <dbReference type="Proteomes" id="UP001327560"/>
    </source>
</evidence>
<evidence type="ECO:0000256" key="7">
    <source>
        <dbReference type="ARBA" id="ARBA00022771"/>
    </source>
</evidence>
<reference evidence="15 16" key="1">
    <citation type="submission" date="2023-10" db="EMBL/GenBank/DDBJ databases">
        <title>Chromosome-scale genome assembly provides insights into flower coloration mechanisms of Canna indica.</title>
        <authorList>
            <person name="Li C."/>
        </authorList>
    </citation>
    <scope>NUCLEOTIDE SEQUENCE [LARGE SCALE GENOMIC DNA]</scope>
    <source>
        <tissue evidence="15">Flower</tissue>
    </source>
</reference>